<dbReference type="EMBL" id="VOAH01000006">
    <property type="protein sequence ID" value="TVP40811.1"/>
    <property type="molecule type" value="Genomic_DNA"/>
</dbReference>
<dbReference type="PANTHER" id="PTHR21015">
    <property type="entry name" value="UDP-N-ACETYLGLUCOSAMINE--N-ACETYLMURAMYL-(PENTAPEPTIDE) PYROPHOSPHORYL-UNDECAPRENOL N-ACETYLGLUCOSAMINE TRANSFERASE 1"/>
    <property type="match status" value="1"/>
</dbReference>
<dbReference type="GO" id="GO:0016758">
    <property type="term" value="F:hexosyltransferase activity"/>
    <property type="evidence" value="ECO:0007669"/>
    <property type="project" value="InterPro"/>
</dbReference>
<dbReference type="SUPFAM" id="SSF53756">
    <property type="entry name" value="UDP-Glycosyltransferase/glycogen phosphorylase"/>
    <property type="match status" value="1"/>
</dbReference>
<protein>
    <submittedName>
        <fullName evidence="3">Putative UDP-glucuronosyltransferase</fullName>
    </submittedName>
</protein>
<gene>
    <name evidence="3" type="ORF">NARC_60198</name>
</gene>
<accession>A0A557SW52</accession>
<evidence type="ECO:0000256" key="1">
    <source>
        <dbReference type="ARBA" id="ARBA00006962"/>
    </source>
</evidence>
<evidence type="ECO:0000259" key="2">
    <source>
        <dbReference type="Pfam" id="PF04101"/>
    </source>
</evidence>
<keyword evidence="4" id="KW-1185">Reference proteome</keyword>
<comment type="similarity">
    <text evidence="1">Belongs to the glycosyltransferase 28 family.</text>
</comment>
<keyword evidence="3" id="KW-0808">Transferase</keyword>
<dbReference type="InterPro" id="IPR007235">
    <property type="entry name" value="Glyco_trans_28_C"/>
</dbReference>
<comment type="caution">
    <text evidence="3">The sequence shown here is derived from an EMBL/GenBank/DDBJ whole genome shotgun (WGS) entry which is preliminary data.</text>
</comment>
<evidence type="ECO:0000313" key="3">
    <source>
        <dbReference type="EMBL" id="TVP40811.1"/>
    </source>
</evidence>
<proteinExistence type="inferred from homology"/>
<dbReference type="RefSeq" id="WP_144730426.1">
    <property type="nucleotide sequence ID" value="NZ_ML675582.1"/>
</dbReference>
<name>A0A557SW52_9ARCH</name>
<dbReference type="Pfam" id="PF04101">
    <property type="entry name" value="Glyco_tran_28_C"/>
    <property type="match status" value="1"/>
</dbReference>
<feature type="domain" description="Glycosyl transferase family 28 C-terminal" evidence="2">
    <location>
        <begin position="272"/>
        <end position="385"/>
    </location>
</feature>
<evidence type="ECO:0000313" key="4">
    <source>
        <dbReference type="Proteomes" id="UP000315289"/>
    </source>
</evidence>
<sequence>MVLSVNGFDCLTEHFLVPSKIVFMMQRVYLAPYGVGLGHASRLLILAENMKRPGIEMRFSSFGEARNYIKREGFECEKVPPVEFMWGKHGEFSVKSNINKIPQWLVNLPVQVNKEISYMKKFDPQIIVSDSRLSPLLAARILNLPKILIINQIKLLLTPRLREFKAGRFFETCNGELMGGIWNMSDRILIPDLPPPYTISESTINSVKSIKSKLDYVGFITPRAKITENGLSKAKQVLQIDNTKPLIFVHISGPMGTRIPIIVKLIDVFKKQPSIQFVFSEGNSNGNVVPRKISNNIWYFEWCPYKDEIFFLSDVIIMRGGHTTISQAIQYGKPIISIPIESHGEQLSNSSKIERLGIGKTIDSKTMNQTTLIDALNDLICNSSYDDRIRNLMKISNKLDGIQNIKDIVLTYV</sequence>
<dbReference type="Gene3D" id="3.40.50.2000">
    <property type="entry name" value="Glycogen Phosphorylase B"/>
    <property type="match status" value="2"/>
</dbReference>
<dbReference type="AlphaFoldDB" id="A0A557SW52"/>
<reference evidence="3 4" key="1">
    <citation type="journal article" date="2019" name="Front. Microbiol.">
        <title>Ammonia Oxidation by the Arctic Terrestrial Thaumarchaeote Candidatus Nitrosocosmicus arcticus Is Stimulated by Increasing Temperatures.</title>
        <authorList>
            <person name="Alves R.J.E."/>
            <person name="Kerou M."/>
            <person name="Zappe A."/>
            <person name="Bittner R."/>
            <person name="Abby S.S."/>
            <person name="Schmidt H.A."/>
            <person name="Pfeifer K."/>
            <person name="Schleper C."/>
        </authorList>
    </citation>
    <scope>NUCLEOTIDE SEQUENCE [LARGE SCALE GENOMIC DNA]</scope>
    <source>
        <strain evidence="3 4">Kfb</strain>
    </source>
</reference>
<dbReference type="Proteomes" id="UP000315289">
    <property type="component" value="Unassembled WGS sequence"/>
</dbReference>
<organism evidence="3 4">
    <name type="scientific">Candidatus Nitrosocosmicus arcticus</name>
    <dbReference type="NCBI Taxonomy" id="2035267"/>
    <lineage>
        <taxon>Archaea</taxon>
        <taxon>Nitrososphaerota</taxon>
        <taxon>Nitrososphaeria</taxon>
        <taxon>Nitrososphaerales</taxon>
        <taxon>Nitrososphaeraceae</taxon>
        <taxon>Candidatus Nitrosocosmicus</taxon>
    </lineage>
</organism>
<dbReference type="PANTHER" id="PTHR21015:SF22">
    <property type="entry name" value="GLYCOSYLTRANSFERASE"/>
    <property type="match status" value="1"/>
</dbReference>